<keyword evidence="3" id="KW-1185">Reference proteome</keyword>
<feature type="transmembrane region" description="Helical" evidence="1">
    <location>
        <begin position="36"/>
        <end position="58"/>
    </location>
</feature>
<dbReference type="KEGG" id="msaa:QYS49_31790"/>
<evidence type="ECO:0000313" key="3">
    <source>
        <dbReference type="Proteomes" id="UP001230496"/>
    </source>
</evidence>
<organism evidence="2 3">
    <name type="scientific">Marivirga salinarum</name>
    <dbReference type="NCBI Taxonomy" id="3059078"/>
    <lineage>
        <taxon>Bacteria</taxon>
        <taxon>Pseudomonadati</taxon>
        <taxon>Bacteroidota</taxon>
        <taxon>Cytophagia</taxon>
        <taxon>Cytophagales</taxon>
        <taxon>Marivirgaceae</taxon>
        <taxon>Marivirga</taxon>
    </lineage>
</organism>
<evidence type="ECO:0000256" key="1">
    <source>
        <dbReference type="SAM" id="Phobius"/>
    </source>
</evidence>
<keyword evidence="1" id="KW-0472">Membrane</keyword>
<dbReference type="Proteomes" id="UP001230496">
    <property type="component" value="Chromosome"/>
</dbReference>
<name>A0AA51NB11_9BACT</name>
<accession>A0AA51NB11</accession>
<feature type="transmembrane region" description="Helical" evidence="1">
    <location>
        <begin position="7"/>
        <end position="30"/>
    </location>
</feature>
<dbReference type="RefSeq" id="WP_308349665.1">
    <property type="nucleotide sequence ID" value="NZ_CP129971.1"/>
</dbReference>
<sequence>MNKFYQILILIVAFISGIIVNEIFVNWSFITFNPELSISNLLSVGTTLIIAIFLTNYFDRSKFHSRKKVDLIINRLGEINNVLNDISNDLEDGKISYQKAASRLKKIYGIYLSISKEAENLKNINISKLGNNQFEDKFKHLKDLLTNTPKIDKTKISNSEIPLEVKDGIIFYHQNRLTEINYLFEILNNTIFGLQLNVEGK</sequence>
<keyword evidence="1" id="KW-1133">Transmembrane helix</keyword>
<reference evidence="2 3" key="1">
    <citation type="submission" date="2023-08" db="EMBL/GenBank/DDBJ databases">
        <title>Comparative genomics and taxonomic characterization of three novel marine species of genus Marivirga.</title>
        <authorList>
            <person name="Muhammad N."/>
            <person name="Kim S.-G."/>
        </authorList>
    </citation>
    <scope>NUCLEOTIDE SEQUENCE [LARGE SCALE GENOMIC DNA]</scope>
    <source>
        <strain evidence="2 3">BDSF4-3</strain>
    </source>
</reference>
<keyword evidence="1" id="KW-0812">Transmembrane</keyword>
<protein>
    <submittedName>
        <fullName evidence="2">Uncharacterized protein</fullName>
    </submittedName>
</protein>
<dbReference type="EMBL" id="CP129971">
    <property type="protein sequence ID" value="WMN11922.1"/>
    <property type="molecule type" value="Genomic_DNA"/>
</dbReference>
<dbReference type="AlphaFoldDB" id="A0AA51NB11"/>
<proteinExistence type="predicted"/>
<gene>
    <name evidence="2" type="ORF">QYS49_31790</name>
</gene>
<evidence type="ECO:0000313" key="2">
    <source>
        <dbReference type="EMBL" id="WMN11922.1"/>
    </source>
</evidence>